<evidence type="ECO:0000256" key="5">
    <source>
        <dbReference type="ARBA" id="ARBA00022833"/>
    </source>
</evidence>
<dbReference type="GO" id="GO:0005737">
    <property type="term" value="C:cytoplasm"/>
    <property type="evidence" value="ECO:0007669"/>
    <property type="project" value="UniProtKB-SubCell"/>
</dbReference>
<gene>
    <name evidence="9" type="ORF">LIER_14150</name>
</gene>
<dbReference type="InterPro" id="IPR045098">
    <property type="entry name" value="Fyv10_fam"/>
</dbReference>
<dbReference type="GO" id="GO:0061630">
    <property type="term" value="F:ubiquitin protein ligase activity"/>
    <property type="evidence" value="ECO:0007669"/>
    <property type="project" value="InterPro"/>
</dbReference>
<dbReference type="PANTHER" id="PTHR12170:SF3">
    <property type="entry name" value="GH10162P"/>
    <property type="match status" value="1"/>
</dbReference>
<keyword evidence="5" id="KW-0862">Zinc</keyword>
<evidence type="ECO:0000313" key="9">
    <source>
        <dbReference type="EMBL" id="GAA0156727.1"/>
    </source>
</evidence>
<reference evidence="9 10" key="1">
    <citation type="submission" date="2024-01" db="EMBL/GenBank/DDBJ databases">
        <title>The complete chloroplast genome sequence of Lithospermum erythrorhizon: insights into the phylogenetic relationship among Boraginaceae species and the maternal lineages of purple gromwells.</title>
        <authorList>
            <person name="Okada T."/>
            <person name="Watanabe K."/>
        </authorList>
    </citation>
    <scope>NUCLEOTIDE SEQUENCE [LARGE SCALE GENOMIC DNA]</scope>
</reference>
<dbReference type="GO" id="GO:0043161">
    <property type="term" value="P:proteasome-mediated ubiquitin-dependent protein catabolic process"/>
    <property type="evidence" value="ECO:0007669"/>
    <property type="project" value="InterPro"/>
</dbReference>
<dbReference type="PROSITE" id="PS51867">
    <property type="entry name" value="ZF_RING_GID"/>
    <property type="match status" value="1"/>
</dbReference>
<dbReference type="PANTHER" id="PTHR12170">
    <property type="entry name" value="MACROPHAGE ERYTHROBLAST ATTACHER-RELATED"/>
    <property type="match status" value="1"/>
</dbReference>
<dbReference type="InterPro" id="IPR006595">
    <property type="entry name" value="CTLH_C"/>
</dbReference>
<dbReference type="PROSITE" id="PS50897">
    <property type="entry name" value="CTLH"/>
    <property type="match status" value="1"/>
</dbReference>
<evidence type="ECO:0000256" key="6">
    <source>
        <dbReference type="PROSITE-ProRule" id="PRU01215"/>
    </source>
</evidence>
<name>A0AAV3PY32_LITER</name>
<dbReference type="EMBL" id="BAABME010002934">
    <property type="protein sequence ID" value="GAA0156727.1"/>
    <property type="molecule type" value="Genomic_DNA"/>
</dbReference>
<dbReference type="InterPro" id="IPR037683">
    <property type="entry name" value="Rmd5_dRing"/>
</dbReference>
<dbReference type="InterPro" id="IPR044063">
    <property type="entry name" value="ZF_RING_GID"/>
</dbReference>
<dbReference type="SUPFAM" id="SSF57850">
    <property type="entry name" value="RING/U-box"/>
    <property type="match status" value="1"/>
</dbReference>
<dbReference type="GO" id="GO:0005634">
    <property type="term" value="C:nucleus"/>
    <property type="evidence" value="ECO:0007669"/>
    <property type="project" value="TreeGrafter"/>
</dbReference>
<dbReference type="SMART" id="SM00184">
    <property type="entry name" value="RING"/>
    <property type="match status" value="1"/>
</dbReference>
<keyword evidence="3" id="KW-0479">Metal-binding</keyword>
<evidence type="ECO:0000259" key="8">
    <source>
        <dbReference type="PROSITE" id="PS51867"/>
    </source>
</evidence>
<organism evidence="9 10">
    <name type="scientific">Lithospermum erythrorhizon</name>
    <name type="common">Purple gromwell</name>
    <name type="synonym">Lithospermum officinale var. erythrorhizon</name>
    <dbReference type="NCBI Taxonomy" id="34254"/>
    <lineage>
        <taxon>Eukaryota</taxon>
        <taxon>Viridiplantae</taxon>
        <taxon>Streptophyta</taxon>
        <taxon>Embryophyta</taxon>
        <taxon>Tracheophyta</taxon>
        <taxon>Spermatophyta</taxon>
        <taxon>Magnoliopsida</taxon>
        <taxon>eudicotyledons</taxon>
        <taxon>Gunneridae</taxon>
        <taxon>Pentapetalae</taxon>
        <taxon>asterids</taxon>
        <taxon>lamiids</taxon>
        <taxon>Boraginales</taxon>
        <taxon>Boraginaceae</taxon>
        <taxon>Boraginoideae</taxon>
        <taxon>Lithospermeae</taxon>
        <taxon>Lithospermum</taxon>
    </lineage>
</organism>
<dbReference type="AlphaFoldDB" id="A0AAV3PY32"/>
<dbReference type="Gene3D" id="3.30.40.10">
    <property type="entry name" value="Zinc/RING finger domain, C3HC4 (zinc finger)"/>
    <property type="match status" value="1"/>
</dbReference>
<sequence length="381" mass="43285">MEVGTLRDTFNQVVKKQRLSHSKSQELIAEVEHVIEQALVDVQSDHDHTFSFDQKPLFKNLKNNLSVSLNQIKVVQKDLKVNLNEYKKIIEKTFHPDLAKAYKNIDLDQYVINQIIVAQLYHEGQFEIGDSLMSESGESEEVASLRLHFLEMHQILEAMKSHDLKPALKWISANNEKLSKLGSKLELKIHALLFVDVLKKGNKKEAIIYAKTNLAPLAAHHMEGIQKLMGCLLWIGQLEQSPYTEIMCPTNWAELIQDVTQEFCSMLGHSGRSPLYVTLLAGIEGLPTLLKLANVMAAKQNEWQAHWPVPIELSKYFCFHSFFVCPVSREQASEANPPMLLSCGHALCNQSIHILAKNTRAFKCPFCPVNVKVSECRQLYL</sequence>
<dbReference type="CDD" id="cd16652">
    <property type="entry name" value="dRING_Rmd5p-like"/>
    <property type="match status" value="1"/>
</dbReference>
<dbReference type="InterPro" id="IPR001841">
    <property type="entry name" value="Znf_RING"/>
</dbReference>
<dbReference type="Pfam" id="PF10607">
    <property type="entry name" value="CTLH"/>
    <property type="match status" value="1"/>
</dbReference>
<feature type="domain" description="RING-Gid-type" evidence="8">
    <location>
        <begin position="325"/>
        <end position="367"/>
    </location>
</feature>
<evidence type="ECO:0000259" key="7">
    <source>
        <dbReference type="PROSITE" id="PS50897"/>
    </source>
</evidence>
<comment type="caution">
    <text evidence="9">The sequence shown here is derived from an EMBL/GenBank/DDBJ whole genome shotgun (WGS) entry which is preliminary data.</text>
</comment>
<dbReference type="InterPro" id="IPR013144">
    <property type="entry name" value="CRA_dom"/>
</dbReference>
<comment type="subcellular location">
    <subcellularLocation>
        <location evidence="1">Cytoplasm</location>
    </subcellularLocation>
</comment>
<keyword evidence="4 6" id="KW-0863">Zinc-finger</keyword>
<feature type="zinc finger region" description="RING-Gid-type" evidence="6">
    <location>
        <begin position="325"/>
        <end position="367"/>
    </location>
</feature>
<dbReference type="GO" id="GO:0034657">
    <property type="term" value="C:GID complex"/>
    <property type="evidence" value="ECO:0007669"/>
    <property type="project" value="TreeGrafter"/>
</dbReference>
<keyword evidence="10" id="KW-1185">Reference proteome</keyword>
<proteinExistence type="predicted"/>
<keyword evidence="2" id="KW-0963">Cytoplasm</keyword>
<dbReference type="Proteomes" id="UP001454036">
    <property type="component" value="Unassembled WGS sequence"/>
</dbReference>
<dbReference type="InterPro" id="IPR013083">
    <property type="entry name" value="Znf_RING/FYVE/PHD"/>
</dbReference>
<dbReference type="InterPro" id="IPR027370">
    <property type="entry name" value="Znf-RING_euk"/>
</dbReference>
<protein>
    <submittedName>
        <fullName evidence="9">Uncharacterized protein</fullName>
    </submittedName>
</protein>
<evidence type="ECO:0000256" key="4">
    <source>
        <dbReference type="ARBA" id="ARBA00022771"/>
    </source>
</evidence>
<dbReference type="GO" id="GO:0008270">
    <property type="term" value="F:zinc ion binding"/>
    <property type="evidence" value="ECO:0007669"/>
    <property type="project" value="UniProtKB-KW"/>
</dbReference>
<accession>A0AAV3PY32</accession>
<dbReference type="SMART" id="SM00757">
    <property type="entry name" value="CRA"/>
    <property type="match status" value="1"/>
</dbReference>
<evidence type="ECO:0000256" key="2">
    <source>
        <dbReference type="ARBA" id="ARBA00022490"/>
    </source>
</evidence>
<evidence type="ECO:0000256" key="1">
    <source>
        <dbReference type="ARBA" id="ARBA00004496"/>
    </source>
</evidence>
<evidence type="ECO:0000256" key="3">
    <source>
        <dbReference type="ARBA" id="ARBA00022723"/>
    </source>
</evidence>
<dbReference type="InterPro" id="IPR024964">
    <property type="entry name" value="CTLH/CRA"/>
</dbReference>
<dbReference type="SMART" id="SM00668">
    <property type="entry name" value="CTLH"/>
    <property type="match status" value="1"/>
</dbReference>
<feature type="domain" description="CTLH" evidence="7">
    <location>
        <begin position="148"/>
        <end position="205"/>
    </location>
</feature>
<dbReference type="Pfam" id="PF13445">
    <property type="entry name" value="zf-RING_UBOX"/>
    <property type="match status" value="1"/>
</dbReference>
<evidence type="ECO:0000313" key="10">
    <source>
        <dbReference type="Proteomes" id="UP001454036"/>
    </source>
</evidence>
<dbReference type="FunFam" id="3.30.40.10:FF:000143">
    <property type="entry name" value="Regulator of gluconeogenesis Rmd5"/>
    <property type="match status" value="1"/>
</dbReference>